<dbReference type="AlphaFoldDB" id="A0A3S0SM05"/>
<dbReference type="InterPro" id="IPR024501">
    <property type="entry name" value="DUF3141"/>
</dbReference>
<protein>
    <submittedName>
        <fullName evidence="2">DUF3141 domain-containing protein</fullName>
    </submittedName>
</protein>
<dbReference type="OrthoDB" id="7231451at2"/>
<dbReference type="SUPFAM" id="SSF53474">
    <property type="entry name" value="alpha/beta-Hydrolases"/>
    <property type="match status" value="1"/>
</dbReference>
<evidence type="ECO:0000313" key="3">
    <source>
        <dbReference type="Proteomes" id="UP000278823"/>
    </source>
</evidence>
<sequence length="748" mass="82693">MRYPSHLPKLDYVTHLRPAGFAFDYVRDAAERSVLYWDVMRQRGNQYRVHSEAEAPHVLSFTPEVLLDGRTLKRPVNYALVRIVPPSGTEIDETRRPFIVVDPRAGHGPGIGGFKADSEIGVALNAGHPCYFIGFLPEPVAGQTIEDIALAEAIFLEKVISLHPGADAKPCVIGNCQAGWAVMMLAAMRPELFGSIIIAGAPLSYWAGERGKYPMRYTGGLLGGTWLTALAGDLGHGKFDGAWLVQNFENQNPANTLWTKQYNLYSKIDTEAPRYLGFEQWWGNHVNLNAEEIQFIVDELFVGNNLAAGRIETSKGEAIDLRNIRAPIVVFCSKGDNITPPAQALGWITDLYDSVNEIRSHGQTIVYTVHEKIGHLGIFVSASVARKEHGEFSSNIDLIDALPPGLYEAIFEAKTDATVGGDLVEGDWIMRCEERTLDDISALGCNNAADDRRFATAAKVSEINLSLYRTFVQPFVRAMVPEQAAEEMRRLHPLRLHYELFSDLNPWMSRIADLAVDVAEERHPVAADNPFLALEQIFSRQMVAGLDAWREGIETLSEAAFLTIYGSPFLQAAVGINPADERPHRRASKTGLHAQVLKARIEELKAQIDKGGLKEGLARSLLYVAMANGAADERGFAAIRRMRRTEDGMPAMTLGEFKALIRDQFLMLVIDEQAAVDAIPYLLPTDEDDRRHALSSLREVLTARGALSGEAEQRWQKIVNLFGLSQAPLAGPVSPDSPTPLRAVRRVK</sequence>
<organism evidence="2 3">
    <name type="scientific">Rhizobium vallis</name>
    <dbReference type="NCBI Taxonomy" id="634290"/>
    <lineage>
        <taxon>Bacteria</taxon>
        <taxon>Pseudomonadati</taxon>
        <taxon>Pseudomonadota</taxon>
        <taxon>Alphaproteobacteria</taxon>
        <taxon>Hyphomicrobiales</taxon>
        <taxon>Rhizobiaceae</taxon>
        <taxon>Rhizobium/Agrobacterium group</taxon>
        <taxon>Rhizobium</taxon>
    </lineage>
</organism>
<gene>
    <name evidence="2" type="ORF">EFQ99_31090</name>
</gene>
<evidence type="ECO:0000256" key="1">
    <source>
        <dbReference type="SAM" id="MobiDB-lite"/>
    </source>
</evidence>
<name>A0A3S0SM05_9HYPH</name>
<comment type="caution">
    <text evidence="2">The sequence shown here is derived from an EMBL/GenBank/DDBJ whole genome shotgun (WGS) entry which is preliminary data.</text>
</comment>
<dbReference type="Proteomes" id="UP000278823">
    <property type="component" value="Unassembled WGS sequence"/>
</dbReference>
<accession>A0A3S0SM05</accession>
<dbReference type="Pfam" id="PF11339">
    <property type="entry name" value="DUF3141"/>
    <property type="match status" value="1"/>
</dbReference>
<dbReference type="RefSeq" id="WP_126924885.1">
    <property type="nucleotide sequence ID" value="NZ_ML133702.1"/>
</dbReference>
<keyword evidence="3" id="KW-1185">Reference proteome</keyword>
<evidence type="ECO:0000313" key="2">
    <source>
        <dbReference type="EMBL" id="RUM19343.1"/>
    </source>
</evidence>
<dbReference type="PANTHER" id="PTHR36837">
    <property type="entry name" value="POLY(3-HYDROXYALKANOATE) POLYMERASE SUBUNIT PHAC"/>
    <property type="match status" value="1"/>
</dbReference>
<feature type="region of interest" description="Disordered" evidence="1">
    <location>
        <begin position="729"/>
        <end position="748"/>
    </location>
</feature>
<dbReference type="InterPro" id="IPR051321">
    <property type="entry name" value="PHA/PHB_synthase"/>
</dbReference>
<dbReference type="EMBL" id="RJTH01000019">
    <property type="protein sequence ID" value="RUM19343.1"/>
    <property type="molecule type" value="Genomic_DNA"/>
</dbReference>
<reference evidence="3" key="1">
    <citation type="submission" date="2018-11" db="EMBL/GenBank/DDBJ databases">
        <title>Rhizobium chutanense sp. nov., isolated from root nodules of Phaseolus vulgaris in China.</title>
        <authorList>
            <person name="Huo Y."/>
        </authorList>
    </citation>
    <scope>NUCLEOTIDE SEQUENCE [LARGE SCALE GENOMIC DNA]</scope>
    <source>
        <strain evidence="3">CCBAU 65647</strain>
    </source>
</reference>
<dbReference type="Gene3D" id="3.40.50.1820">
    <property type="entry name" value="alpha/beta hydrolase"/>
    <property type="match status" value="1"/>
</dbReference>
<proteinExistence type="predicted"/>
<dbReference type="InterPro" id="IPR029058">
    <property type="entry name" value="AB_hydrolase_fold"/>
</dbReference>
<dbReference type="PANTHER" id="PTHR36837:SF2">
    <property type="entry name" value="POLY(3-HYDROXYALKANOATE) POLYMERASE SUBUNIT PHAC"/>
    <property type="match status" value="1"/>
</dbReference>